<reference evidence="2" key="1">
    <citation type="submission" date="2023-04" db="EMBL/GenBank/DDBJ databases">
        <title>Chromosome-level genome of Chaenocephalus aceratus.</title>
        <authorList>
            <person name="Park H."/>
        </authorList>
    </citation>
    <scope>NUCLEOTIDE SEQUENCE</scope>
    <source>
        <strain evidence="2">DE</strain>
        <tissue evidence="2">Muscle</tissue>
    </source>
</reference>
<feature type="region of interest" description="Disordered" evidence="1">
    <location>
        <begin position="1"/>
        <end position="84"/>
    </location>
</feature>
<evidence type="ECO:0000313" key="3">
    <source>
        <dbReference type="Proteomes" id="UP001228049"/>
    </source>
</evidence>
<feature type="compositionally biased region" description="Basic and acidic residues" evidence="1">
    <location>
        <begin position="51"/>
        <end position="60"/>
    </location>
</feature>
<dbReference type="EMBL" id="JASDAP010000009">
    <property type="protein sequence ID" value="KAK1897544.1"/>
    <property type="molecule type" value="Genomic_DNA"/>
</dbReference>
<feature type="compositionally biased region" description="Basic and acidic residues" evidence="1">
    <location>
        <begin position="1"/>
        <end position="12"/>
    </location>
</feature>
<feature type="non-terminal residue" evidence="2">
    <location>
        <position position="1"/>
    </location>
</feature>
<evidence type="ECO:0000256" key="1">
    <source>
        <dbReference type="SAM" id="MobiDB-lite"/>
    </source>
</evidence>
<organism evidence="2 3">
    <name type="scientific">Dissostichus eleginoides</name>
    <name type="common">Patagonian toothfish</name>
    <name type="synonym">Dissostichus amissus</name>
    <dbReference type="NCBI Taxonomy" id="100907"/>
    <lineage>
        <taxon>Eukaryota</taxon>
        <taxon>Metazoa</taxon>
        <taxon>Chordata</taxon>
        <taxon>Craniata</taxon>
        <taxon>Vertebrata</taxon>
        <taxon>Euteleostomi</taxon>
        <taxon>Actinopterygii</taxon>
        <taxon>Neopterygii</taxon>
        <taxon>Teleostei</taxon>
        <taxon>Neoteleostei</taxon>
        <taxon>Acanthomorphata</taxon>
        <taxon>Eupercaria</taxon>
        <taxon>Perciformes</taxon>
        <taxon>Notothenioidei</taxon>
        <taxon>Nototheniidae</taxon>
        <taxon>Dissostichus</taxon>
    </lineage>
</organism>
<proteinExistence type="predicted"/>
<gene>
    <name evidence="2" type="ORF">KUDE01_017076</name>
</gene>
<protein>
    <submittedName>
        <fullName evidence="2">20.8 kDa protein in FGF-VUBI intergenic region</fullName>
    </submittedName>
</protein>
<keyword evidence="3" id="KW-1185">Reference proteome</keyword>
<comment type="caution">
    <text evidence="2">The sequence shown here is derived from an EMBL/GenBank/DDBJ whole genome shotgun (WGS) entry which is preliminary data.</text>
</comment>
<accession>A0AAD9FD96</accession>
<dbReference type="AlphaFoldDB" id="A0AAD9FD96"/>
<dbReference type="Proteomes" id="UP001228049">
    <property type="component" value="Unassembled WGS sequence"/>
</dbReference>
<sequence length="84" mass="8997">MLAEFHSVEKLPAETVGRRVGGLPLTAEITTLPINPSKPAPSPPKSGLWRRQAEMNKGAEEDSEGLGEADGRVGGKWFSEIDTP</sequence>
<name>A0AAD9FD96_DISEL</name>
<evidence type="ECO:0000313" key="2">
    <source>
        <dbReference type="EMBL" id="KAK1897544.1"/>
    </source>
</evidence>